<sequence>WKKSNIHPLDVLELLNLEWRGILANPLLASWIRYMADFNARNPTKQLNMIDILSLYIKNDGRLAELLEAGRKVPETKQMSVALQYEWFAKWERMKFTPNDAFKAVGLKGTYEATGPLLSDPALNFWVRYMNEFNRKHPTKKTSLIDTLRQNYHDEAILYMITAAKTEPTTKLTAENLEVSLLTKWVLEKKNPAVVARWYGADKSGAIYEKYMAKYISRWSDRA</sequence>
<feature type="non-terminal residue" evidence="1">
    <location>
        <position position="1"/>
    </location>
</feature>
<accession>A0A225UYN0</accession>
<evidence type="ECO:0000313" key="1">
    <source>
        <dbReference type="EMBL" id="OWY98220.1"/>
    </source>
</evidence>
<gene>
    <name evidence="1" type="ORF">PHMEG_00031063</name>
</gene>
<proteinExistence type="predicted"/>
<reference evidence="2" key="1">
    <citation type="submission" date="2017-03" db="EMBL/GenBank/DDBJ databases">
        <title>Phytopthora megakarya and P. palmivora, two closely related causual agents of cacao black pod achieved similar genome size and gene model numbers by different mechanisms.</title>
        <authorList>
            <person name="Ali S."/>
            <person name="Shao J."/>
            <person name="Larry D.J."/>
            <person name="Kronmiller B."/>
            <person name="Shen D."/>
            <person name="Strem M.D."/>
            <person name="Melnick R.L."/>
            <person name="Guiltinan M.J."/>
            <person name="Tyler B.M."/>
            <person name="Meinhardt L.W."/>
            <person name="Bailey B.A."/>
        </authorList>
    </citation>
    <scope>NUCLEOTIDE SEQUENCE [LARGE SCALE GENOMIC DNA]</scope>
    <source>
        <strain evidence="2">zdho120</strain>
    </source>
</reference>
<name>A0A225UYN0_9STRA</name>
<dbReference type="AlphaFoldDB" id="A0A225UYN0"/>
<comment type="caution">
    <text evidence="1">The sequence shown here is derived from an EMBL/GenBank/DDBJ whole genome shotgun (WGS) entry which is preliminary data.</text>
</comment>
<dbReference type="Proteomes" id="UP000198211">
    <property type="component" value="Unassembled WGS sequence"/>
</dbReference>
<protein>
    <recommendedName>
        <fullName evidence="3">RxLR effector protein</fullName>
    </recommendedName>
</protein>
<evidence type="ECO:0008006" key="3">
    <source>
        <dbReference type="Google" id="ProtNLM"/>
    </source>
</evidence>
<organism evidence="1 2">
    <name type="scientific">Phytophthora megakarya</name>
    <dbReference type="NCBI Taxonomy" id="4795"/>
    <lineage>
        <taxon>Eukaryota</taxon>
        <taxon>Sar</taxon>
        <taxon>Stramenopiles</taxon>
        <taxon>Oomycota</taxon>
        <taxon>Peronosporomycetes</taxon>
        <taxon>Peronosporales</taxon>
        <taxon>Peronosporaceae</taxon>
        <taxon>Phytophthora</taxon>
    </lineage>
</organism>
<keyword evidence="2" id="KW-1185">Reference proteome</keyword>
<dbReference type="EMBL" id="NBNE01009615">
    <property type="protein sequence ID" value="OWY98220.1"/>
    <property type="molecule type" value="Genomic_DNA"/>
</dbReference>
<dbReference type="OrthoDB" id="129035at2759"/>
<evidence type="ECO:0000313" key="2">
    <source>
        <dbReference type="Proteomes" id="UP000198211"/>
    </source>
</evidence>